<dbReference type="PATRIC" id="fig|882211.3.peg.3308"/>
<dbReference type="NCBIfam" id="NF009686">
    <property type="entry name" value="PRK13207.1"/>
    <property type="match status" value="1"/>
</dbReference>
<comment type="subunit">
    <text evidence="5">Heterotrimer of UreA (gamma), UreB (beta) and UreC (alpha) subunits. Three heterotrimers associate to form the active enzyme.</text>
</comment>
<keyword evidence="3 5" id="KW-0479">Metal-binding</keyword>
<feature type="binding site" evidence="5 8">
    <location>
        <position position="139"/>
    </location>
    <ligand>
        <name>Ni(2+)</name>
        <dbReference type="ChEBI" id="CHEBI:49786"/>
        <label>1</label>
    </ligand>
</feature>
<evidence type="ECO:0000256" key="9">
    <source>
        <dbReference type="PIRSR" id="PIRSR611612-52"/>
    </source>
</evidence>
<dbReference type="OrthoDB" id="9802793at2"/>
<dbReference type="PRINTS" id="PR01752">
    <property type="entry name" value="UREASE"/>
</dbReference>
<comment type="PTM">
    <text evidence="7">Carbamylation allows a single lysine to coordinate two nickel ions.</text>
</comment>
<dbReference type="PROSITE" id="PS00145">
    <property type="entry name" value="UREASE_2"/>
    <property type="match status" value="1"/>
</dbReference>
<dbReference type="CDD" id="cd00375">
    <property type="entry name" value="Urease_alpha"/>
    <property type="match status" value="1"/>
</dbReference>
<keyword evidence="2 5" id="KW-0533">Nickel</keyword>
<protein>
    <recommendedName>
        <fullName evidence="5 6">Urease subunit alpha</fullName>
        <ecNumber evidence="5 6">3.5.1.5</ecNumber>
    </recommendedName>
    <alternativeName>
        <fullName evidence="5">Urea amidohydrolase subunit alpha</fullName>
    </alternativeName>
</protein>
<dbReference type="InterPro" id="IPR017950">
    <property type="entry name" value="Urease_AS"/>
</dbReference>
<feature type="binding site" evidence="5 8">
    <location>
        <position position="141"/>
    </location>
    <ligand>
        <name>Ni(2+)</name>
        <dbReference type="ChEBI" id="CHEBI:49786"/>
        <label>1</label>
    </ligand>
</feature>
<evidence type="ECO:0000256" key="11">
    <source>
        <dbReference type="RuleBase" id="RU000510"/>
    </source>
</evidence>
<comment type="similarity">
    <text evidence="5 12">Belongs to the metallo-dependent hydrolases superfamily. Urease alpha subunit family.</text>
</comment>
<dbReference type="InterPro" id="IPR006680">
    <property type="entry name" value="Amidohydro-rel"/>
</dbReference>
<feature type="modified residue" description="N6-carboxylysine" evidence="5 7">
    <location>
        <position position="222"/>
    </location>
</feature>
<dbReference type="PANTHER" id="PTHR43440">
    <property type="entry name" value="UREASE"/>
    <property type="match status" value="1"/>
</dbReference>
<evidence type="ECO:0000313" key="15">
    <source>
        <dbReference type="Proteomes" id="UP000183613"/>
    </source>
</evidence>
<dbReference type="InterPro" id="IPR011612">
    <property type="entry name" value="Urease_alpha_N_dom"/>
</dbReference>
<dbReference type="GO" id="GO:0005737">
    <property type="term" value="C:cytoplasm"/>
    <property type="evidence" value="ECO:0007669"/>
    <property type="project" value="UniProtKB-SubCell"/>
</dbReference>
<dbReference type="Proteomes" id="UP000183613">
    <property type="component" value="Unassembled WGS sequence"/>
</dbReference>
<dbReference type="SUPFAM" id="SSF51556">
    <property type="entry name" value="Metallo-dependent hydrolases"/>
    <property type="match status" value="1"/>
</dbReference>
<dbReference type="GO" id="GO:0009039">
    <property type="term" value="F:urease activity"/>
    <property type="evidence" value="ECO:0007669"/>
    <property type="project" value="UniProtKB-UniRule"/>
</dbReference>
<comment type="catalytic activity">
    <reaction evidence="5 11">
        <text>urea + 2 H2O + H(+) = hydrogencarbonate + 2 NH4(+)</text>
        <dbReference type="Rhea" id="RHEA:20557"/>
        <dbReference type="ChEBI" id="CHEBI:15377"/>
        <dbReference type="ChEBI" id="CHEBI:15378"/>
        <dbReference type="ChEBI" id="CHEBI:16199"/>
        <dbReference type="ChEBI" id="CHEBI:17544"/>
        <dbReference type="ChEBI" id="CHEBI:28938"/>
        <dbReference type="EC" id="3.5.1.5"/>
    </reaction>
</comment>
<dbReference type="Pfam" id="PF01979">
    <property type="entry name" value="Amidohydro_1"/>
    <property type="match status" value="1"/>
</dbReference>
<comment type="pathway">
    <text evidence="1 5">Nitrogen metabolism; urea degradation; CO(2) and NH(3) from urea (urease route): step 1/1.</text>
</comment>
<organism evidence="14 15">
    <name type="scientific">Pseudomonas deceptionensis</name>
    <dbReference type="NCBI Taxonomy" id="882211"/>
    <lineage>
        <taxon>Bacteria</taxon>
        <taxon>Pseudomonadati</taxon>
        <taxon>Pseudomonadota</taxon>
        <taxon>Gammaproteobacteria</taxon>
        <taxon>Pseudomonadales</taxon>
        <taxon>Pseudomonadaceae</taxon>
        <taxon>Pseudomonas</taxon>
    </lineage>
</organism>
<dbReference type="SUPFAM" id="SSF51338">
    <property type="entry name" value="Composite domain of metallo-dependent hydrolases"/>
    <property type="match status" value="1"/>
</dbReference>
<dbReference type="Gene3D" id="2.30.40.10">
    <property type="entry name" value="Urease, subunit C, domain 1"/>
    <property type="match status" value="1"/>
</dbReference>
<evidence type="ECO:0000256" key="7">
    <source>
        <dbReference type="PIRSR" id="PIRSR611612-50"/>
    </source>
</evidence>
<comment type="cofactor">
    <cofactor evidence="5 8 11">
        <name>Ni cation</name>
        <dbReference type="ChEBI" id="CHEBI:25516"/>
    </cofactor>
    <text evidence="5 8 11">Binds 2 nickel ions per subunit.</text>
</comment>
<dbReference type="InterPro" id="IPR050112">
    <property type="entry name" value="Urease_alpha_subunit"/>
</dbReference>
<evidence type="ECO:0000256" key="5">
    <source>
        <dbReference type="HAMAP-Rule" id="MF_01953"/>
    </source>
</evidence>
<dbReference type="EC" id="3.5.1.5" evidence="5 6"/>
<dbReference type="UniPathway" id="UPA00258">
    <property type="reaction ID" value="UER00370"/>
</dbReference>
<comment type="subcellular location">
    <subcellularLocation>
        <location evidence="5 10">Cytoplasm</location>
    </subcellularLocation>
</comment>
<feature type="binding site" evidence="5 10">
    <location>
        <position position="224"/>
    </location>
    <ligand>
        <name>substrate</name>
    </ligand>
</feature>
<evidence type="ECO:0000313" key="14">
    <source>
        <dbReference type="EMBL" id="SEF02980.1"/>
    </source>
</evidence>
<feature type="binding site" evidence="5 8">
    <location>
        <position position="365"/>
    </location>
    <ligand>
        <name>Ni(2+)</name>
        <dbReference type="ChEBI" id="CHEBI:49786"/>
        <label>1</label>
    </ligand>
</feature>
<feature type="binding site" evidence="5 8">
    <location>
        <position position="251"/>
    </location>
    <ligand>
        <name>Ni(2+)</name>
        <dbReference type="ChEBI" id="CHEBI:49786"/>
        <label>2</label>
    </ligand>
</feature>
<feature type="active site" description="Proton donor" evidence="5 9">
    <location>
        <position position="325"/>
    </location>
</feature>
<comment type="caution">
    <text evidence="14">The sequence shown here is derived from an EMBL/GenBank/DDBJ whole genome shotgun (WGS) entry which is preliminary data.</text>
</comment>
<dbReference type="InterPro" id="IPR029754">
    <property type="entry name" value="Urease_Ni-bd"/>
</dbReference>
<proteinExistence type="inferred from homology"/>
<dbReference type="Gene3D" id="3.20.20.140">
    <property type="entry name" value="Metal-dependent hydrolases"/>
    <property type="match status" value="1"/>
</dbReference>
<reference evidence="14" key="1">
    <citation type="submission" date="2016-10" db="EMBL/GenBank/DDBJ databases">
        <authorList>
            <person name="Varghese N."/>
            <person name="Submissions S."/>
        </authorList>
    </citation>
    <scope>NUCLEOTIDE SEQUENCE [LARGE SCALE GENOMIC DNA]</scope>
    <source>
        <strain evidence="14">LMG 25555</strain>
    </source>
</reference>
<keyword evidence="5 10" id="KW-0963">Cytoplasm</keyword>
<evidence type="ECO:0000256" key="2">
    <source>
        <dbReference type="ARBA" id="ARBA00022596"/>
    </source>
</evidence>
<dbReference type="RefSeq" id="WP_048360974.1">
    <property type="nucleotide sequence ID" value="NZ_FNUD01000002.1"/>
</dbReference>
<dbReference type="InterPro" id="IPR032466">
    <property type="entry name" value="Metal_Hydrolase"/>
</dbReference>
<name>A0A0J6GCA1_PSEDM</name>
<keyword evidence="4 5" id="KW-0378">Hydrolase</keyword>
<feature type="binding site" evidence="5 8">
    <location>
        <position position="277"/>
    </location>
    <ligand>
        <name>Ni(2+)</name>
        <dbReference type="ChEBI" id="CHEBI:49786"/>
        <label>2</label>
    </ligand>
</feature>
<feature type="domain" description="Urease" evidence="13">
    <location>
        <begin position="134"/>
        <end position="572"/>
    </location>
</feature>
<sequence>MPTISRKEYAGLFGPTTGDKIRLGDTNLFVEIEKDLRGYGDESVYGGGKSLRDGMGADNTLTRDNGVLDLVITNVTIIDAIQGVIKADVGIRDGKIAGIGKSGNPSTMDGVTPSLVVGVSTDAISGEHLILTAAGIDTHVHLISPQQAYHGLSNGITTFFGGGIGPTDGTNGTTVTAGPWNIRQMLRSLEGLPINVGMLGKGNSFGRDPLVEQLIAGVAGFKVHEDWGATSNALRHALRTADEFDVQVSVHTDSLNECGYVEDTIDAFEGRTIHTFHTEGAGGGHAPDIIKVASQSNVLPSSTNPTLPYGVNSQAELFDMIMVCHNLNPNVPADVSFAESRVRPETIAAENVLQDMGVISMFSSDSQAMGRVGENWLRVMQTAHAMKISRGKLPEDSPDNDNFRVLRYVAKITLNPAITQGVSHVLGSVEVGKMADLVLWDPRFFGAKPKMVIKGGMINWAAMGDPNASLPTPQPVFYRPMFGAQGKTLQDTCVTFVSQAAFDDGVKEKAGLDRQVMAVRNCRSISKKDLVRNDQTPHIDVDPETFAVKVDGVHATCKPIDVATMNQRYFFG</sequence>
<evidence type="ECO:0000256" key="6">
    <source>
        <dbReference type="NCBIfam" id="TIGR01792"/>
    </source>
</evidence>
<comment type="PTM">
    <text evidence="5">Carboxylation allows a single lysine to coordinate two nickel ions.</text>
</comment>
<feature type="binding site" description="via carbamate group" evidence="5 8">
    <location>
        <position position="222"/>
    </location>
    <ligand>
        <name>Ni(2+)</name>
        <dbReference type="ChEBI" id="CHEBI:49786"/>
        <label>1</label>
    </ligand>
</feature>
<evidence type="ECO:0000256" key="4">
    <source>
        <dbReference type="ARBA" id="ARBA00022801"/>
    </source>
</evidence>
<evidence type="ECO:0000256" key="10">
    <source>
        <dbReference type="PROSITE-ProRule" id="PRU00700"/>
    </source>
</evidence>
<accession>A0A0J6GCA1</accession>
<dbReference type="GO" id="GO:0016151">
    <property type="term" value="F:nickel cation binding"/>
    <property type="evidence" value="ECO:0007669"/>
    <property type="project" value="UniProtKB-UniRule"/>
</dbReference>
<evidence type="ECO:0000259" key="13">
    <source>
        <dbReference type="PROSITE" id="PS51368"/>
    </source>
</evidence>
<dbReference type="PANTHER" id="PTHR43440:SF1">
    <property type="entry name" value="UREASE"/>
    <property type="match status" value="1"/>
</dbReference>
<dbReference type="AlphaFoldDB" id="A0A0J6GCA1"/>
<evidence type="ECO:0000256" key="8">
    <source>
        <dbReference type="PIRSR" id="PIRSR611612-51"/>
    </source>
</evidence>
<dbReference type="PROSITE" id="PS51368">
    <property type="entry name" value="UREASE_3"/>
    <property type="match status" value="1"/>
</dbReference>
<dbReference type="Pfam" id="PF00449">
    <property type="entry name" value="Urease_alpha"/>
    <property type="match status" value="1"/>
</dbReference>
<dbReference type="NCBIfam" id="NF009834">
    <property type="entry name" value="PRK13309.1"/>
    <property type="match status" value="1"/>
</dbReference>
<dbReference type="InterPro" id="IPR005848">
    <property type="entry name" value="Urease_asu"/>
</dbReference>
<feature type="binding site" description="via carbamate group" evidence="5 8">
    <location>
        <position position="222"/>
    </location>
    <ligand>
        <name>Ni(2+)</name>
        <dbReference type="ChEBI" id="CHEBI:49786"/>
        <label>2</label>
    </ligand>
</feature>
<keyword evidence="15" id="KW-1185">Reference proteome</keyword>
<dbReference type="PROSITE" id="PS01120">
    <property type="entry name" value="UREASE_1"/>
    <property type="match status" value="1"/>
</dbReference>
<evidence type="ECO:0000256" key="1">
    <source>
        <dbReference type="ARBA" id="ARBA00004897"/>
    </source>
</evidence>
<dbReference type="EMBL" id="FNUD01000002">
    <property type="protein sequence ID" value="SEF02980.1"/>
    <property type="molecule type" value="Genomic_DNA"/>
</dbReference>
<evidence type="ECO:0000256" key="12">
    <source>
        <dbReference type="RuleBase" id="RU004158"/>
    </source>
</evidence>
<dbReference type="InterPro" id="IPR017951">
    <property type="entry name" value="Urease_asu_c"/>
</dbReference>
<dbReference type="NCBIfam" id="TIGR01792">
    <property type="entry name" value="urease_alph"/>
    <property type="match status" value="1"/>
</dbReference>
<dbReference type="HAMAP" id="MF_01953">
    <property type="entry name" value="Urease_alpha"/>
    <property type="match status" value="1"/>
</dbReference>
<dbReference type="InterPro" id="IPR011059">
    <property type="entry name" value="Metal-dep_hydrolase_composite"/>
</dbReference>
<gene>
    <name evidence="5" type="primary">ureC</name>
    <name evidence="14" type="ORF">SAMN04489800_3756</name>
</gene>
<evidence type="ECO:0000256" key="3">
    <source>
        <dbReference type="ARBA" id="ARBA00022723"/>
    </source>
</evidence>
<dbReference type="GO" id="GO:0043419">
    <property type="term" value="P:urea catabolic process"/>
    <property type="evidence" value="ECO:0007669"/>
    <property type="project" value="UniProtKB-UniRule"/>
</dbReference>